<reference evidence="1 2" key="1">
    <citation type="journal article" date="2005" name="PLoS Biol.">
        <title>The genomes of Oryza sativa: a history of duplications.</title>
        <authorList>
            <person name="Yu J."/>
            <person name="Wang J."/>
            <person name="Lin W."/>
            <person name="Li S."/>
            <person name="Li H."/>
            <person name="Zhou J."/>
            <person name="Ni P."/>
            <person name="Dong W."/>
            <person name="Hu S."/>
            <person name="Zeng C."/>
            <person name="Zhang J."/>
            <person name="Zhang Y."/>
            <person name="Li R."/>
            <person name="Xu Z."/>
            <person name="Li S."/>
            <person name="Li X."/>
            <person name="Zheng H."/>
            <person name="Cong L."/>
            <person name="Lin L."/>
            <person name="Yin J."/>
            <person name="Geng J."/>
            <person name="Li G."/>
            <person name="Shi J."/>
            <person name="Liu J."/>
            <person name="Lv H."/>
            <person name="Li J."/>
            <person name="Wang J."/>
            <person name="Deng Y."/>
            <person name="Ran L."/>
            <person name="Shi X."/>
            <person name="Wang X."/>
            <person name="Wu Q."/>
            <person name="Li C."/>
            <person name="Ren X."/>
            <person name="Wang J."/>
            <person name="Wang X."/>
            <person name="Li D."/>
            <person name="Liu D."/>
            <person name="Zhang X."/>
            <person name="Ji Z."/>
            <person name="Zhao W."/>
            <person name="Sun Y."/>
            <person name="Zhang Z."/>
            <person name="Bao J."/>
            <person name="Han Y."/>
            <person name="Dong L."/>
            <person name="Ji J."/>
            <person name="Chen P."/>
            <person name="Wu S."/>
            <person name="Liu J."/>
            <person name="Xiao Y."/>
            <person name="Bu D."/>
            <person name="Tan J."/>
            <person name="Yang L."/>
            <person name="Ye C."/>
            <person name="Zhang J."/>
            <person name="Xu J."/>
            <person name="Zhou Y."/>
            <person name="Yu Y."/>
            <person name="Zhang B."/>
            <person name="Zhuang S."/>
            <person name="Wei H."/>
            <person name="Liu B."/>
            <person name="Lei M."/>
            <person name="Yu H."/>
            <person name="Li Y."/>
            <person name="Xu H."/>
            <person name="Wei S."/>
            <person name="He X."/>
            <person name="Fang L."/>
            <person name="Zhang Z."/>
            <person name="Zhang Y."/>
            <person name="Huang X."/>
            <person name="Su Z."/>
            <person name="Tong W."/>
            <person name="Li J."/>
            <person name="Tong Z."/>
            <person name="Li S."/>
            <person name="Ye J."/>
            <person name="Wang L."/>
            <person name="Fang L."/>
            <person name="Lei T."/>
            <person name="Chen C."/>
            <person name="Chen H."/>
            <person name="Xu Z."/>
            <person name="Li H."/>
            <person name="Huang H."/>
            <person name="Zhang F."/>
            <person name="Xu H."/>
            <person name="Li N."/>
            <person name="Zhao C."/>
            <person name="Li S."/>
            <person name="Dong L."/>
            <person name="Huang Y."/>
            <person name="Li L."/>
            <person name="Xi Y."/>
            <person name="Qi Q."/>
            <person name="Li W."/>
            <person name="Zhang B."/>
            <person name="Hu W."/>
            <person name="Zhang Y."/>
            <person name="Tian X."/>
            <person name="Jiao Y."/>
            <person name="Liang X."/>
            <person name="Jin J."/>
            <person name="Gao L."/>
            <person name="Zheng W."/>
            <person name="Hao B."/>
            <person name="Liu S."/>
            <person name="Wang W."/>
            <person name="Yuan L."/>
            <person name="Cao M."/>
            <person name="McDermott J."/>
            <person name="Samudrala R."/>
            <person name="Wang J."/>
            <person name="Wong G.K."/>
            <person name="Yang H."/>
        </authorList>
    </citation>
    <scope>NUCLEOTIDE SEQUENCE [LARGE SCALE GENOMIC DNA]</scope>
    <source>
        <strain evidence="2">cv. 93-11</strain>
    </source>
</reference>
<proteinExistence type="predicted"/>
<evidence type="ECO:0000313" key="2">
    <source>
        <dbReference type="Proteomes" id="UP000007015"/>
    </source>
</evidence>
<organism evidence="1 2">
    <name type="scientific">Oryza sativa subsp. indica</name>
    <name type="common">Rice</name>
    <dbReference type="NCBI Taxonomy" id="39946"/>
    <lineage>
        <taxon>Eukaryota</taxon>
        <taxon>Viridiplantae</taxon>
        <taxon>Streptophyta</taxon>
        <taxon>Embryophyta</taxon>
        <taxon>Tracheophyta</taxon>
        <taxon>Spermatophyta</taxon>
        <taxon>Magnoliopsida</taxon>
        <taxon>Liliopsida</taxon>
        <taxon>Poales</taxon>
        <taxon>Poaceae</taxon>
        <taxon>BOP clade</taxon>
        <taxon>Oryzoideae</taxon>
        <taxon>Oryzeae</taxon>
        <taxon>Oryzinae</taxon>
        <taxon>Oryza</taxon>
        <taxon>Oryza sativa</taxon>
    </lineage>
</organism>
<dbReference type="HOGENOM" id="CLU_2546610_0_0_1"/>
<dbReference type="Gramene" id="BGIOSGA001650-TA">
    <property type="protein sequence ID" value="BGIOSGA001650-PA"/>
    <property type="gene ID" value="BGIOSGA001650"/>
</dbReference>
<dbReference type="EMBL" id="CM000126">
    <property type="protein sequence ID" value="EEC70643.1"/>
    <property type="molecule type" value="Genomic_DNA"/>
</dbReference>
<dbReference type="AlphaFoldDB" id="B8A8A2"/>
<name>B8A8A2_ORYSI</name>
<accession>B8A8A2</accession>
<evidence type="ECO:0000313" key="1">
    <source>
        <dbReference type="EMBL" id="EEC70643.1"/>
    </source>
</evidence>
<gene>
    <name evidence="1" type="ORF">OsI_01921</name>
</gene>
<dbReference type="Proteomes" id="UP000007015">
    <property type="component" value="Chromosome 1"/>
</dbReference>
<protein>
    <submittedName>
        <fullName evidence="1">Uncharacterized protein</fullName>
    </submittedName>
</protein>
<sequence>MERQAGGGRAPDGDWGGIRRRRWLDSAKTSAPVEEKAVVHPDVAVEAVRRGGEQGGAVVDAAAGGRHWRGTMMTEWFGGRDKV</sequence>
<keyword evidence="2" id="KW-1185">Reference proteome</keyword>